<proteinExistence type="predicted"/>
<feature type="compositionally biased region" description="Basic and acidic residues" evidence="1">
    <location>
        <begin position="92"/>
        <end position="106"/>
    </location>
</feature>
<evidence type="ECO:0000256" key="1">
    <source>
        <dbReference type="SAM" id="MobiDB-lite"/>
    </source>
</evidence>
<organism evidence="2 3">
    <name type="scientific">Panicum virgatum</name>
    <name type="common">Blackwell switchgrass</name>
    <dbReference type="NCBI Taxonomy" id="38727"/>
    <lineage>
        <taxon>Eukaryota</taxon>
        <taxon>Viridiplantae</taxon>
        <taxon>Streptophyta</taxon>
        <taxon>Embryophyta</taxon>
        <taxon>Tracheophyta</taxon>
        <taxon>Spermatophyta</taxon>
        <taxon>Magnoliopsida</taxon>
        <taxon>Liliopsida</taxon>
        <taxon>Poales</taxon>
        <taxon>Poaceae</taxon>
        <taxon>PACMAD clade</taxon>
        <taxon>Panicoideae</taxon>
        <taxon>Panicodae</taxon>
        <taxon>Paniceae</taxon>
        <taxon>Panicinae</taxon>
        <taxon>Panicum</taxon>
        <taxon>Panicum sect. Hiantes</taxon>
    </lineage>
</organism>
<protein>
    <submittedName>
        <fullName evidence="2">Uncharacterized protein</fullName>
    </submittedName>
</protein>
<feature type="compositionally biased region" description="Pro residues" evidence="1">
    <location>
        <begin position="72"/>
        <end position="89"/>
    </location>
</feature>
<feature type="region of interest" description="Disordered" evidence="1">
    <location>
        <begin position="72"/>
        <end position="149"/>
    </location>
</feature>
<sequence length="195" mass="21481">MEWLYFMFGWTNENGKRYCFVNHRHMRPACQSPNPLLPLSSTAGAQASPTPPCHPMAPGLFCLAPSLAVAGAPPPRQAPPLSRPRPPPECCLRAEPHPLRLRERQPGEGQPMQRGRGHRRSAACSPPRRAPPALASQAMAGGGATAAGMPPARLRAELHPLRFRERWPGEGRPVQRGKDRKAHERWPGEGRRGRC</sequence>
<reference evidence="2" key="1">
    <citation type="submission" date="2020-05" db="EMBL/GenBank/DDBJ databases">
        <title>WGS assembly of Panicum virgatum.</title>
        <authorList>
            <person name="Lovell J.T."/>
            <person name="Jenkins J."/>
            <person name="Shu S."/>
            <person name="Juenger T.E."/>
            <person name="Schmutz J."/>
        </authorList>
    </citation>
    <scope>NUCLEOTIDE SEQUENCE</scope>
    <source>
        <strain evidence="2">AP13</strain>
    </source>
</reference>
<comment type="caution">
    <text evidence="2">The sequence shown here is derived from an EMBL/GenBank/DDBJ whole genome shotgun (WGS) entry which is preliminary data.</text>
</comment>
<gene>
    <name evidence="2" type="ORF">PVAP13_3NG215071</name>
</gene>
<keyword evidence="3" id="KW-1185">Reference proteome</keyword>
<feature type="compositionally biased region" description="Low complexity" evidence="1">
    <location>
        <begin position="122"/>
        <end position="139"/>
    </location>
</feature>
<evidence type="ECO:0000313" key="3">
    <source>
        <dbReference type="Proteomes" id="UP000823388"/>
    </source>
</evidence>
<feature type="region of interest" description="Disordered" evidence="1">
    <location>
        <begin position="162"/>
        <end position="195"/>
    </location>
</feature>
<evidence type="ECO:0000313" key="2">
    <source>
        <dbReference type="EMBL" id="KAG2620542.1"/>
    </source>
</evidence>
<dbReference type="EMBL" id="CM029042">
    <property type="protein sequence ID" value="KAG2620542.1"/>
    <property type="molecule type" value="Genomic_DNA"/>
</dbReference>
<feature type="compositionally biased region" description="Basic and acidic residues" evidence="1">
    <location>
        <begin position="181"/>
        <end position="195"/>
    </location>
</feature>
<accession>A0A8T0U785</accession>
<dbReference type="Proteomes" id="UP000823388">
    <property type="component" value="Chromosome 3N"/>
</dbReference>
<name>A0A8T0U785_PANVG</name>
<dbReference type="AlphaFoldDB" id="A0A8T0U785"/>